<dbReference type="OrthoDB" id="3365698at2759"/>
<dbReference type="STRING" id="1314674.A0A0D7BQZ3"/>
<evidence type="ECO:0000313" key="2">
    <source>
        <dbReference type="EMBL" id="KIY72026.1"/>
    </source>
</evidence>
<dbReference type="SUPFAM" id="SSF52047">
    <property type="entry name" value="RNI-like"/>
    <property type="match status" value="1"/>
</dbReference>
<name>A0A0D7BQZ3_9AGAR</name>
<proteinExistence type="predicted"/>
<dbReference type="EMBL" id="KN880447">
    <property type="protein sequence ID" value="KIY72026.1"/>
    <property type="molecule type" value="Genomic_DNA"/>
</dbReference>
<dbReference type="InterPro" id="IPR001810">
    <property type="entry name" value="F-box_dom"/>
</dbReference>
<accession>A0A0D7BQZ3</accession>
<sequence>MTQASNSLAMLRAGETLDGALMFSFKRRLTELEATMNALLREIGLQRALLAPIRRLPREILLGVFELMDDTVDTETGRAVLGQVCRFWRTLSRSCPSLWTKVDIMTFLPESANFAEQTLLLSGDLDIHIKVYLSRLRDETKATRNRAWKMVGTHSRRAAVLEVNVVNGKIPSLERFQFRRISTLRLVVAGSIHNPEDVQGRAMVILPGSLRNLSLCGTYPTRMTVDWSTLTTLDINFPTSFSCYQILSQCKNISSLQINHIGSLDGGVLHDNGNMPTVLHNIQHLTISACACAAFPISIDLPRIVKLTLVEPFCTDGRDVQHASANLQSILCRSKASVRILECHWSPDDAYVILQHCGLSIDTLDLHIYALDGVVEPAFERLFQSLTLPSTTILLPSLTTITLSLELGHQYEFMGTSFSAAVESRRTVEQEGVRRLERVELACARTSRSLQVELAMSPLSLLLLRLEQGGLQASWDVGSGYADILDLGRRRLQMLQ</sequence>
<dbReference type="Pfam" id="PF12937">
    <property type="entry name" value="F-box-like"/>
    <property type="match status" value="1"/>
</dbReference>
<feature type="domain" description="F-box" evidence="1">
    <location>
        <begin position="53"/>
        <end position="104"/>
    </location>
</feature>
<evidence type="ECO:0000259" key="1">
    <source>
        <dbReference type="Pfam" id="PF12937"/>
    </source>
</evidence>
<gene>
    <name evidence="2" type="ORF">CYLTODRAFT_418210</name>
</gene>
<reference evidence="2 3" key="1">
    <citation type="journal article" date="2015" name="Fungal Genet. Biol.">
        <title>Evolution of novel wood decay mechanisms in Agaricales revealed by the genome sequences of Fistulina hepatica and Cylindrobasidium torrendii.</title>
        <authorList>
            <person name="Floudas D."/>
            <person name="Held B.W."/>
            <person name="Riley R."/>
            <person name="Nagy L.G."/>
            <person name="Koehler G."/>
            <person name="Ransdell A.S."/>
            <person name="Younus H."/>
            <person name="Chow J."/>
            <person name="Chiniquy J."/>
            <person name="Lipzen A."/>
            <person name="Tritt A."/>
            <person name="Sun H."/>
            <person name="Haridas S."/>
            <person name="LaButti K."/>
            <person name="Ohm R.A."/>
            <person name="Kues U."/>
            <person name="Blanchette R.A."/>
            <person name="Grigoriev I.V."/>
            <person name="Minto R.E."/>
            <person name="Hibbett D.S."/>
        </authorList>
    </citation>
    <scope>NUCLEOTIDE SEQUENCE [LARGE SCALE GENOMIC DNA]</scope>
    <source>
        <strain evidence="2 3">FP15055 ss-10</strain>
    </source>
</reference>
<dbReference type="SUPFAM" id="SSF81383">
    <property type="entry name" value="F-box domain"/>
    <property type="match status" value="1"/>
</dbReference>
<dbReference type="InterPro" id="IPR036047">
    <property type="entry name" value="F-box-like_dom_sf"/>
</dbReference>
<dbReference type="Proteomes" id="UP000054007">
    <property type="component" value="Unassembled WGS sequence"/>
</dbReference>
<evidence type="ECO:0000313" key="3">
    <source>
        <dbReference type="Proteomes" id="UP000054007"/>
    </source>
</evidence>
<dbReference type="AlphaFoldDB" id="A0A0D7BQZ3"/>
<protein>
    <recommendedName>
        <fullName evidence="1">F-box domain-containing protein</fullName>
    </recommendedName>
</protein>
<dbReference type="Gene3D" id="1.20.1280.50">
    <property type="match status" value="1"/>
</dbReference>
<organism evidence="2 3">
    <name type="scientific">Cylindrobasidium torrendii FP15055 ss-10</name>
    <dbReference type="NCBI Taxonomy" id="1314674"/>
    <lineage>
        <taxon>Eukaryota</taxon>
        <taxon>Fungi</taxon>
        <taxon>Dikarya</taxon>
        <taxon>Basidiomycota</taxon>
        <taxon>Agaricomycotina</taxon>
        <taxon>Agaricomycetes</taxon>
        <taxon>Agaricomycetidae</taxon>
        <taxon>Agaricales</taxon>
        <taxon>Marasmiineae</taxon>
        <taxon>Physalacriaceae</taxon>
        <taxon>Cylindrobasidium</taxon>
    </lineage>
</organism>
<keyword evidence="3" id="KW-1185">Reference proteome</keyword>